<keyword evidence="8" id="KW-1185">Reference proteome</keyword>
<keyword evidence="3 6" id="KW-0812">Transmembrane</keyword>
<feature type="transmembrane region" description="Helical" evidence="6">
    <location>
        <begin position="64"/>
        <end position="87"/>
    </location>
</feature>
<comment type="caution">
    <text evidence="7">The sequence shown here is derived from an EMBL/GenBank/DDBJ whole genome shotgun (WGS) entry which is preliminary data.</text>
</comment>
<sequence>MSVFHNQIRQIFFLILVTALAILLFQQLYVFFPGFLGALTLYILGRHWYKFLTLRKSWNKSLTALLFMTAFMICIVTPIYFSAQLLFSKIQKFIQDPAQINHALEAVSAQIKDWTGKDILSKSTISDLQKKATGLIPMVLNSSATLLGNLIMILFLSFFMFVNGVEIEKIIPRYIPLRKENIDLLSHETTMMVKANALGIPLVSIIQGACAVIGYWIFGVKDFVLLGFVTGLFSFFPIVGTAVIWLPVVIFLFSSGENGQAIGLAIYSLVITGNVDYLARITFLKKIGDVHPVTTILGLIVGLKLFGFWGFIFGPLLISYFMLLIKIYISEFGQAKHS</sequence>
<evidence type="ECO:0000256" key="5">
    <source>
        <dbReference type="ARBA" id="ARBA00023136"/>
    </source>
</evidence>
<reference evidence="7" key="1">
    <citation type="submission" date="2021-04" db="EMBL/GenBank/DDBJ databases">
        <authorList>
            <person name="Rodrigo-Torres L."/>
            <person name="Arahal R. D."/>
            <person name="Lucena T."/>
        </authorList>
    </citation>
    <scope>NUCLEOTIDE SEQUENCE</scope>
    <source>
        <strain evidence="7">CECT 9275</strain>
    </source>
</reference>
<evidence type="ECO:0000256" key="6">
    <source>
        <dbReference type="SAM" id="Phobius"/>
    </source>
</evidence>
<dbReference type="EMBL" id="CAJRAF010000004">
    <property type="protein sequence ID" value="CAG5018254.1"/>
    <property type="molecule type" value="Genomic_DNA"/>
</dbReference>
<organism evidence="7 8">
    <name type="scientific">Dyadobacter helix</name>
    <dbReference type="NCBI Taxonomy" id="2822344"/>
    <lineage>
        <taxon>Bacteria</taxon>
        <taxon>Pseudomonadati</taxon>
        <taxon>Bacteroidota</taxon>
        <taxon>Cytophagia</taxon>
        <taxon>Cytophagales</taxon>
        <taxon>Spirosomataceae</taxon>
        <taxon>Dyadobacter</taxon>
    </lineage>
</organism>
<evidence type="ECO:0000313" key="8">
    <source>
        <dbReference type="Proteomes" id="UP000680038"/>
    </source>
</evidence>
<evidence type="ECO:0000313" key="7">
    <source>
        <dbReference type="EMBL" id="CAG5018254.1"/>
    </source>
</evidence>
<dbReference type="Pfam" id="PF01594">
    <property type="entry name" value="AI-2E_transport"/>
    <property type="match status" value="1"/>
</dbReference>
<gene>
    <name evidence="7" type="ORF">DYBT9275_05965</name>
</gene>
<dbReference type="InterPro" id="IPR002549">
    <property type="entry name" value="AI-2E-like"/>
</dbReference>
<keyword evidence="5 6" id="KW-0472">Membrane</keyword>
<feature type="transmembrane region" description="Helical" evidence="6">
    <location>
        <begin position="259"/>
        <end position="278"/>
    </location>
</feature>
<feature type="transmembrane region" description="Helical" evidence="6">
    <location>
        <begin position="12"/>
        <end position="44"/>
    </location>
</feature>
<feature type="transmembrane region" description="Helical" evidence="6">
    <location>
        <begin position="138"/>
        <end position="162"/>
    </location>
</feature>
<dbReference type="GO" id="GO:0016020">
    <property type="term" value="C:membrane"/>
    <property type="evidence" value="ECO:0007669"/>
    <property type="project" value="UniProtKB-SubCell"/>
</dbReference>
<protein>
    <submittedName>
        <fullName evidence="7">Transport protein</fullName>
    </submittedName>
</protein>
<proteinExistence type="inferred from homology"/>
<comment type="similarity">
    <text evidence="2">Belongs to the autoinducer-2 exporter (AI-2E) (TC 2.A.86) family.</text>
</comment>
<comment type="subcellular location">
    <subcellularLocation>
        <location evidence="1">Membrane</location>
        <topology evidence="1">Multi-pass membrane protein</topology>
    </subcellularLocation>
</comment>
<name>A0A916JJ69_9BACT</name>
<dbReference type="Proteomes" id="UP000680038">
    <property type="component" value="Unassembled WGS sequence"/>
</dbReference>
<dbReference type="PANTHER" id="PTHR21716:SF4">
    <property type="entry name" value="TRANSMEMBRANE PROTEIN 245"/>
    <property type="match status" value="1"/>
</dbReference>
<feature type="transmembrane region" description="Helical" evidence="6">
    <location>
        <begin position="198"/>
        <end position="218"/>
    </location>
</feature>
<evidence type="ECO:0000256" key="1">
    <source>
        <dbReference type="ARBA" id="ARBA00004141"/>
    </source>
</evidence>
<evidence type="ECO:0000256" key="3">
    <source>
        <dbReference type="ARBA" id="ARBA00022692"/>
    </source>
</evidence>
<accession>A0A916JJ69</accession>
<feature type="transmembrane region" description="Helical" evidence="6">
    <location>
        <begin position="225"/>
        <end position="253"/>
    </location>
</feature>
<dbReference type="AlphaFoldDB" id="A0A916JJ69"/>
<dbReference type="PANTHER" id="PTHR21716">
    <property type="entry name" value="TRANSMEMBRANE PROTEIN"/>
    <property type="match status" value="1"/>
</dbReference>
<dbReference type="RefSeq" id="WP_215242275.1">
    <property type="nucleotide sequence ID" value="NZ_CAJRAF010000004.1"/>
</dbReference>
<evidence type="ECO:0000256" key="2">
    <source>
        <dbReference type="ARBA" id="ARBA00009773"/>
    </source>
</evidence>
<evidence type="ECO:0000256" key="4">
    <source>
        <dbReference type="ARBA" id="ARBA00022989"/>
    </source>
</evidence>
<keyword evidence="4 6" id="KW-1133">Transmembrane helix</keyword>